<evidence type="ECO:0000256" key="4">
    <source>
        <dbReference type="ARBA" id="ARBA00022771"/>
    </source>
</evidence>
<dbReference type="STRING" id="300112.A0A4S2KIU4"/>
<dbReference type="SUPFAM" id="SSF57716">
    <property type="entry name" value="Glucocorticoid receptor-like (DNA-binding domain)"/>
    <property type="match status" value="2"/>
</dbReference>
<organism evidence="14 15">
    <name type="scientific">Temnothorax longispinosus</name>
    <dbReference type="NCBI Taxonomy" id="300112"/>
    <lineage>
        <taxon>Eukaryota</taxon>
        <taxon>Metazoa</taxon>
        <taxon>Ecdysozoa</taxon>
        <taxon>Arthropoda</taxon>
        <taxon>Hexapoda</taxon>
        <taxon>Insecta</taxon>
        <taxon>Pterygota</taxon>
        <taxon>Neoptera</taxon>
        <taxon>Endopterygota</taxon>
        <taxon>Hymenoptera</taxon>
        <taxon>Apocrita</taxon>
        <taxon>Aculeata</taxon>
        <taxon>Formicoidea</taxon>
        <taxon>Formicidae</taxon>
        <taxon>Myrmicinae</taxon>
        <taxon>Temnothorax</taxon>
    </lineage>
</organism>
<evidence type="ECO:0000256" key="3">
    <source>
        <dbReference type="ARBA" id="ARBA00022723"/>
    </source>
</evidence>
<reference evidence="14 15" key="1">
    <citation type="journal article" date="2019" name="Philos. Trans. R. Soc. Lond., B, Biol. Sci.">
        <title>Ant behaviour and brain gene expression of defending hosts depend on the ecological success of the intruding social parasite.</title>
        <authorList>
            <person name="Kaur R."/>
            <person name="Stoldt M."/>
            <person name="Jongepier E."/>
            <person name="Feldmeyer B."/>
            <person name="Menzel F."/>
            <person name="Bornberg-Bauer E."/>
            <person name="Foitzik S."/>
        </authorList>
    </citation>
    <scope>NUCLEOTIDE SEQUENCE [LARGE SCALE GENOMIC DNA]</scope>
    <source>
        <tissue evidence="14">Whole body</tissue>
    </source>
</reference>
<keyword evidence="5" id="KW-0862">Zinc</keyword>
<dbReference type="InterPro" id="IPR048365">
    <property type="entry name" value="TNP-like_RNaseH_N"/>
</dbReference>
<keyword evidence="11" id="KW-0131">Cell cycle</keyword>
<dbReference type="InterPro" id="IPR006612">
    <property type="entry name" value="THAP_Znf"/>
</dbReference>
<dbReference type="PROSITE" id="PS50950">
    <property type="entry name" value="ZF_THAP"/>
    <property type="match status" value="2"/>
</dbReference>
<keyword evidence="6" id="KW-0805">Transcription regulation</keyword>
<dbReference type="GO" id="GO:0005654">
    <property type="term" value="C:nucleoplasm"/>
    <property type="evidence" value="ECO:0007669"/>
    <property type="project" value="UniProtKB-SubCell"/>
</dbReference>
<feature type="domain" description="THAP-type" evidence="13">
    <location>
        <begin position="58"/>
        <end position="140"/>
    </location>
</feature>
<evidence type="ECO:0000313" key="14">
    <source>
        <dbReference type="EMBL" id="TGZ49475.1"/>
    </source>
</evidence>
<dbReference type="EMBL" id="QBLH01002122">
    <property type="protein sequence ID" value="TGZ49475.1"/>
    <property type="molecule type" value="Genomic_DNA"/>
</dbReference>
<evidence type="ECO:0000259" key="13">
    <source>
        <dbReference type="PROSITE" id="PS50950"/>
    </source>
</evidence>
<evidence type="ECO:0000256" key="11">
    <source>
        <dbReference type="ARBA" id="ARBA00023306"/>
    </source>
</evidence>
<dbReference type="PANTHER" id="PTHR46600">
    <property type="entry name" value="THAP DOMAIN-CONTAINING"/>
    <property type="match status" value="1"/>
</dbReference>
<evidence type="ECO:0000313" key="15">
    <source>
        <dbReference type="Proteomes" id="UP000310200"/>
    </source>
</evidence>
<feature type="non-terminal residue" evidence="14">
    <location>
        <position position="454"/>
    </location>
</feature>
<dbReference type="GO" id="GO:0008270">
    <property type="term" value="F:zinc ion binding"/>
    <property type="evidence" value="ECO:0007669"/>
    <property type="project" value="UniProtKB-KW"/>
</dbReference>
<keyword evidence="15" id="KW-1185">Reference proteome</keyword>
<gene>
    <name evidence="14" type="ORF">DBV15_12192</name>
</gene>
<evidence type="ECO:0000256" key="12">
    <source>
        <dbReference type="PROSITE-ProRule" id="PRU00309"/>
    </source>
</evidence>
<keyword evidence="8 12" id="KW-0238">DNA-binding</keyword>
<dbReference type="SMART" id="SM00980">
    <property type="entry name" value="THAP"/>
    <property type="match status" value="2"/>
</dbReference>
<comment type="subcellular location">
    <subcellularLocation>
        <location evidence="1">Nucleus</location>
        <location evidence="1">Nucleoplasm</location>
    </subcellularLocation>
</comment>
<dbReference type="SMART" id="SM00692">
    <property type="entry name" value="DM3"/>
    <property type="match status" value="2"/>
</dbReference>
<dbReference type="AlphaFoldDB" id="A0A4S2KIU4"/>
<keyword evidence="9" id="KW-0804">Transcription</keyword>
<proteinExistence type="inferred from homology"/>
<comment type="similarity">
    <text evidence="2">Belongs to the THAP1 family.</text>
</comment>
<feature type="domain" description="THAP-type" evidence="13">
    <location>
        <begin position="1"/>
        <end position="56"/>
    </location>
</feature>
<dbReference type="InterPro" id="IPR026516">
    <property type="entry name" value="THAP1/10"/>
</dbReference>
<dbReference type="Proteomes" id="UP000310200">
    <property type="component" value="Unassembled WGS sequence"/>
</dbReference>
<evidence type="ECO:0000256" key="6">
    <source>
        <dbReference type="ARBA" id="ARBA00023015"/>
    </source>
</evidence>
<dbReference type="PANTHER" id="PTHR46600:SF1">
    <property type="entry name" value="THAP DOMAIN-CONTAINING PROTEIN 1"/>
    <property type="match status" value="1"/>
</dbReference>
<evidence type="ECO:0000256" key="5">
    <source>
        <dbReference type="ARBA" id="ARBA00022833"/>
    </source>
</evidence>
<evidence type="ECO:0000256" key="10">
    <source>
        <dbReference type="ARBA" id="ARBA00023242"/>
    </source>
</evidence>
<evidence type="ECO:0000256" key="9">
    <source>
        <dbReference type="ARBA" id="ARBA00023163"/>
    </source>
</evidence>
<keyword evidence="4 12" id="KW-0863">Zinc-finger</keyword>
<evidence type="ECO:0000256" key="1">
    <source>
        <dbReference type="ARBA" id="ARBA00004642"/>
    </source>
</evidence>
<protein>
    <recommendedName>
        <fullName evidence="13">THAP-type domain-containing protein</fullName>
    </recommendedName>
</protein>
<evidence type="ECO:0000256" key="7">
    <source>
        <dbReference type="ARBA" id="ARBA00023054"/>
    </source>
</evidence>
<comment type="caution">
    <text evidence="14">The sequence shown here is derived from an EMBL/GenBank/DDBJ whole genome shotgun (WGS) entry which is preliminary data.</text>
</comment>
<accession>A0A4S2KIU4</accession>
<name>A0A4S2KIU4_9HYME</name>
<dbReference type="GO" id="GO:0043565">
    <property type="term" value="F:sequence-specific DNA binding"/>
    <property type="evidence" value="ECO:0007669"/>
    <property type="project" value="InterPro"/>
</dbReference>
<keyword evidence="10" id="KW-0539">Nucleus</keyword>
<keyword evidence="7" id="KW-0175">Coiled coil</keyword>
<sequence>MKKPRELQSWLKNLNLQNNKQPLENLRLCSEHSSEECFTRENGTVKLREGSIPTLFHAPKHQKKCIYCNVPKTNKGDRIFHKFPLKNSVQLQKWLSRIPLQNFFPTKDDILCSDHFKPDCFRRVDNNKLRLRALAVPTVFKPELPTKINVLSSKVEATAAASFEKSESAADMETTVDSETAVYIETDADMDTTIDVDSTRDMVPVPIILSTSTDRPQKRRPNTPVSIYSMRHDHHYEASPRSYKRKLTSALSTIKKLSKECKLNKQRVKRLTTKISSLKDIVRTLRESISYIRDGKLRGYVNVGSGIETCDDIPLAKEALVFMAVALDGRWKIPLGYFLCYKSPLRRTNEFIWQPQILADIEYLKGITNVEGKEMWKTKRRFEIGISLSLQNSLTVNIKIAKTGTFLQAKQAGEIEVGESLKVLEVIFLKLNKIYEILIFQRLFDIEANNSNIV</sequence>
<keyword evidence="3" id="KW-0479">Metal-binding</keyword>
<dbReference type="Pfam" id="PF21787">
    <property type="entry name" value="TNP-like_RNaseH_N"/>
    <property type="match status" value="1"/>
</dbReference>
<evidence type="ECO:0000256" key="2">
    <source>
        <dbReference type="ARBA" id="ARBA00006177"/>
    </source>
</evidence>
<dbReference type="Pfam" id="PF05485">
    <property type="entry name" value="THAP"/>
    <property type="match status" value="2"/>
</dbReference>
<evidence type="ECO:0000256" key="8">
    <source>
        <dbReference type="ARBA" id="ARBA00023125"/>
    </source>
</evidence>